<keyword evidence="2" id="KW-0805">Transcription regulation</keyword>
<dbReference type="Gene3D" id="1.10.1740.10">
    <property type="match status" value="1"/>
</dbReference>
<keyword evidence="4" id="KW-0804">Transcription</keyword>
<dbReference type="Pfam" id="PF08281">
    <property type="entry name" value="Sigma70_r4_2"/>
    <property type="match status" value="1"/>
</dbReference>
<dbReference type="Proteomes" id="UP001302374">
    <property type="component" value="Chromosome"/>
</dbReference>
<dbReference type="PANTHER" id="PTHR43133:SF46">
    <property type="entry name" value="RNA POLYMERASE SIGMA-70 FACTOR ECF SUBFAMILY"/>
    <property type="match status" value="1"/>
</dbReference>
<dbReference type="InterPro" id="IPR036388">
    <property type="entry name" value="WH-like_DNA-bd_sf"/>
</dbReference>
<dbReference type="SUPFAM" id="SSF88659">
    <property type="entry name" value="Sigma3 and sigma4 domains of RNA polymerase sigma factors"/>
    <property type="match status" value="1"/>
</dbReference>
<dbReference type="InterPro" id="IPR013325">
    <property type="entry name" value="RNA_pol_sigma_r2"/>
</dbReference>
<sequence>MEDYSALEKFIRNHYASLCAVARRFVDNDTAQDITQNVLFKFWEKREKYMNLDSIDDFLFIMIRNEAISHLRQVKHEKERYAKLPQDESEDPEILNILIEEESNQILVNGINQLPPQAALIMRLVLSGYDNKEIALLIDVSINTVKTLKYGAIRKLREYFNNHKF</sequence>
<dbReference type="InterPro" id="IPR013249">
    <property type="entry name" value="RNA_pol_sigma70_r4_t2"/>
</dbReference>
<organism evidence="7 9">
    <name type="scientific">Butyricimonas paravirosa</name>
    <dbReference type="NCBI Taxonomy" id="1472417"/>
    <lineage>
        <taxon>Bacteria</taxon>
        <taxon>Pseudomonadati</taxon>
        <taxon>Bacteroidota</taxon>
        <taxon>Bacteroidia</taxon>
        <taxon>Bacteroidales</taxon>
        <taxon>Odoribacteraceae</taxon>
        <taxon>Butyricimonas</taxon>
    </lineage>
</organism>
<dbReference type="GeneID" id="86891412"/>
<evidence type="ECO:0000313" key="8">
    <source>
        <dbReference type="EMBL" id="WOF12381.1"/>
    </source>
</evidence>
<comment type="similarity">
    <text evidence="1">Belongs to the sigma-70 factor family. ECF subfamily.</text>
</comment>
<protein>
    <submittedName>
        <fullName evidence="7">RNA polymerase sigma-70 factor (ECF subfamily)</fullName>
    </submittedName>
    <submittedName>
        <fullName evidence="8">Sigma-70 family RNA polymerase sigma factor</fullName>
    </submittedName>
</protein>
<dbReference type="PANTHER" id="PTHR43133">
    <property type="entry name" value="RNA POLYMERASE ECF-TYPE SIGMA FACTO"/>
    <property type="match status" value="1"/>
</dbReference>
<dbReference type="InterPro" id="IPR013324">
    <property type="entry name" value="RNA_pol_sigma_r3/r4-like"/>
</dbReference>
<dbReference type="GO" id="GO:0016987">
    <property type="term" value="F:sigma factor activity"/>
    <property type="evidence" value="ECO:0007669"/>
    <property type="project" value="UniProtKB-KW"/>
</dbReference>
<dbReference type="GO" id="GO:0006352">
    <property type="term" value="P:DNA-templated transcription initiation"/>
    <property type="evidence" value="ECO:0007669"/>
    <property type="project" value="InterPro"/>
</dbReference>
<evidence type="ECO:0000259" key="6">
    <source>
        <dbReference type="Pfam" id="PF08281"/>
    </source>
</evidence>
<dbReference type="NCBIfam" id="TIGR02937">
    <property type="entry name" value="sigma70-ECF"/>
    <property type="match status" value="1"/>
</dbReference>
<dbReference type="SUPFAM" id="SSF88946">
    <property type="entry name" value="Sigma2 domain of RNA polymerase sigma factors"/>
    <property type="match status" value="1"/>
</dbReference>
<evidence type="ECO:0000313" key="9">
    <source>
        <dbReference type="Proteomes" id="UP000576368"/>
    </source>
</evidence>
<evidence type="ECO:0000256" key="3">
    <source>
        <dbReference type="ARBA" id="ARBA00023082"/>
    </source>
</evidence>
<dbReference type="InterPro" id="IPR007627">
    <property type="entry name" value="RNA_pol_sigma70_r2"/>
</dbReference>
<dbReference type="GO" id="GO:0003677">
    <property type="term" value="F:DNA binding"/>
    <property type="evidence" value="ECO:0007669"/>
    <property type="project" value="InterPro"/>
</dbReference>
<feature type="domain" description="RNA polymerase sigma factor 70 region 4 type 2" evidence="6">
    <location>
        <begin position="107"/>
        <end position="156"/>
    </location>
</feature>
<keyword evidence="10" id="KW-1185">Reference proteome</keyword>
<dbReference type="EMBL" id="JAATLI010000015">
    <property type="protein sequence ID" value="NJC20171.1"/>
    <property type="molecule type" value="Genomic_DNA"/>
</dbReference>
<evidence type="ECO:0000259" key="5">
    <source>
        <dbReference type="Pfam" id="PF04542"/>
    </source>
</evidence>
<reference evidence="7 9" key="2">
    <citation type="submission" date="2020-03" db="EMBL/GenBank/DDBJ databases">
        <title>Genomic Encyclopedia of Type Strains, Phase IV (KMG-IV): sequencing the most valuable type-strain genomes for metagenomic binning, comparative biology and taxonomic classification.</title>
        <authorList>
            <person name="Goeker M."/>
        </authorList>
    </citation>
    <scope>NUCLEOTIDE SEQUENCE [LARGE SCALE GENOMIC DNA]</scope>
    <source>
        <strain evidence="7 9">DSM 105722</strain>
    </source>
</reference>
<evidence type="ECO:0000256" key="2">
    <source>
        <dbReference type="ARBA" id="ARBA00023015"/>
    </source>
</evidence>
<dbReference type="Gene3D" id="1.10.10.10">
    <property type="entry name" value="Winged helix-like DNA-binding domain superfamily/Winged helix DNA-binding domain"/>
    <property type="match status" value="1"/>
</dbReference>
<accession>A0A7X6BLG9</accession>
<keyword evidence="3" id="KW-0731">Sigma factor</keyword>
<evidence type="ECO:0000313" key="10">
    <source>
        <dbReference type="Proteomes" id="UP001302374"/>
    </source>
</evidence>
<proteinExistence type="inferred from homology"/>
<evidence type="ECO:0000256" key="4">
    <source>
        <dbReference type="ARBA" id="ARBA00023163"/>
    </source>
</evidence>
<dbReference type="Pfam" id="PF04542">
    <property type="entry name" value="Sigma70_r2"/>
    <property type="match status" value="1"/>
</dbReference>
<dbReference type="AlphaFoldDB" id="A0A7X6BLG9"/>
<reference evidence="8 10" key="1">
    <citation type="submission" date="2019-09" db="EMBL/GenBank/DDBJ databases">
        <title>Butyricimonas paravirosa DSM 105722 (=214-4 = JCM 18677 = CCUG 65563).</title>
        <authorList>
            <person name="Le Roy T."/>
            <person name="Cani P.D."/>
        </authorList>
    </citation>
    <scope>NUCLEOTIDE SEQUENCE [LARGE SCALE GENOMIC DNA]</scope>
    <source>
        <strain evidence="8 10">DSM 105722</strain>
    </source>
</reference>
<evidence type="ECO:0000256" key="1">
    <source>
        <dbReference type="ARBA" id="ARBA00010641"/>
    </source>
</evidence>
<dbReference type="InterPro" id="IPR039425">
    <property type="entry name" value="RNA_pol_sigma-70-like"/>
</dbReference>
<feature type="domain" description="RNA polymerase sigma-70 region 2" evidence="5">
    <location>
        <begin position="11"/>
        <end position="74"/>
    </location>
</feature>
<name>A0A7X6BLG9_9BACT</name>
<dbReference type="Proteomes" id="UP000576368">
    <property type="component" value="Unassembled WGS sequence"/>
</dbReference>
<dbReference type="InterPro" id="IPR014284">
    <property type="entry name" value="RNA_pol_sigma-70_dom"/>
</dbReference>
<dbReference type="EMBL" id="CP043839">
    <property type="protein sequence ID" value="WOF12381.1"/>
    <property type="molecule type" value="Genomic_DNA"/>
</dbReference>
<dbReference type="RefSeq" id="WP_118305159.1">
    <property type="nucleotide sequence ID" value="NZ_BMPA01000014.1"/>
</dbReference>
<evidence type="ECO:0000313" key="7">
    <source>
        <dbReference type="EMBL" id="NJC20171.1"/>
    </source>
</evidence>
<gene>
    <name evidence="8" type="ORF">F1644_08940</name>
    <name evidence="7" type="ORF">GGR15_003814</name>
</gene>